<dbReference type="PANTHER" id="PTHR34584:SF1">
    <property type="entry name" value="NA(+)_H(+) ANTIPORTER SUBUNIT E1"/>
    <property type="match status" value="1"/>
</dbReference>
<reference evidence="7 8" key="1">
    <citation type="submission" date="2024-06" db="EMBL/GenBank/DDBJ databases">
        <title>Genomic Encyclopedia of Type Strains, Phase IV (KMG-IV): sequencing the most valuable type-strain genomes for metagenomic binning, comparative biology and taxonomic classification.</title>
        <authorList>
            <person name="Goeker M."/>
        </authorList>
    </citation>
    <scope>NUCLEOTIDE SEQUENCE [LARGE SCALE GENOMIC DNA]</scope>
    <source>
        <strain evidence="7 8">DSM 27865</strain>
    </source>
</reference>
<evidence type="ECO:0000256" key="4">
    <source>
        <dbReference type="ARBA" id="ARBA00022692"/>
    </source>
</evidence>
<dbReference type="Pfam" id="PF01899">
    <property type="entry name" value="MNHE"/>
    <property type="match status" value="1"/>
</dbReference>
<evidence type="ECO:0000256" key="6">
    <source>
        <dbReference type="ARBA" id="ARBA00023136"/>
    </source>
</evidence>
<dbReference type="Proteomes" id="UP001549076">
    <property type="component" value="Unassembled WGS sequence"/>
</dbReference>
<comment type="subcellular location">
    <subcellularLocation>
        <location evidence="1">Cell membrane</location>
        <topology evidence="1">Multi-pass membrane protein</topology>
    </subcellularLocation>
</comment>
<keyword evidence="4" id="KW-0812">Transmembrane</keyword>
<accession>A0ABV2MW52</accession>
<evidence type="ECO:0000313" key="7">
    <source>
        <dbReference type="EMBL" id="MET3791038.1"/>
    </source>
</evidence>
<protein>
    <submittedName>
        <fullName evidence="7">Multicomponent Na+:H+ antiporter subunit E</fullName>
    </submittedName>
</protein>
<sequence>MNALLAWLHLTGLFFKELALSVKDVVFTVLNPRRPIRSAIVAVPLDVKSDAGITLLANMITLTPGTTSLHVSEDRKTLYCHVMNVSDESVAGIKDGFERCVKEVLP</sequence>
<dbReference type="RefSeq" id="WP_354193300.1">
    <property type="nucleotide sequence ID" value="NZ_JBEPML010000003.1"/>
</dbReference>
<keyword evidence="8" id="KW-1185">Reference proteome</keyword>
<keyword evidence="3" id="KW-1003">Cell membrane</keyword>
<keyword evidence="6" id="KW-0472">Membrane</keyword>
<evidence type="ECO:0000256" key="5">
    <source>
        <dbReference type="ARBA" id="ARBA00022989"/>
    </source>
</evidence>
<name>A0ABV2MW52_9HYPH</name>
<dbReference type="PANTHER" id="PTHR34584">
    <property type="entry name" value="NA(+)/H(+) ANTIPORTER SUBUNIT E1"/>
    <property type="match status" value="1"/>
</dbReference>
<dbReference type="InterPro" id="IPR002758">
    <property type="entry name" value="Cation_antiport_E"/>
</dbReference>
<keyword evidence="5" id="KW-1133">Transmembrane helix</keyword>
<comment type="similarity">
    <text evidence="2">Belongs to the CPA3 antiporters (TC 2.A.63) subunit E family.</text>
</comment>
<evidence type="ECO:0000313" key="8">
    <source>
        <dbReference type="Proteomes" id="UP001549076"/>
    </source>
</evidence>
<comment type="caution">
    <text evidence="7">The sequence shown here is derived from an EMBL/GenBank/DDBJ whole genome shotgun (WGS) entry which is preliminary data.</text>
</comment>
<evidence type="ECO:0000256" key="1">
    <source>
        <dbReference type="ARBA" id="ARBA00004651"/>
    </source>
</evidence>
<gene>
    <name evidence="7" type="ORF">ABID37_001241</name>
</gene>
<organism evidence="7 8">
    <name type="scientific">Aquamicrobium terrae</name>
    <dbReference type="NCBI Taxonomy" id="1324945"/>
    <lineage>
        <taxon>Bacteria</taxon>
        <taxon>Pseudomonadati</taxon>
        <taxon>Pseudomonadota</taxon>
        <taxon>Alphaproteobacteria</taxon>
        <taxon>Hyphomicrobiales</taxon>
        <taxon>Phyllobacteriaceae</taxon>
        <taxon>Aquamicrobium</taxon>
    </lineage>
</organism>
<dbReference type="EMBL" id="JBEPML010000003">
    <property type="protein sequence ID" value="MET3791038.1"/>
    <property type="molecule type" value="Genomic_DNA"/>
</dbReference>
<proteinExistence type="inferred from homology"/>
<evidence type="ECO:0000256" key="3">
    <source>
        <dbReference type="ARBA" id="ARBA00022475"/>
    </source>
</evidence>
<evidence type="ECO:0000256" key="2">
    <source>
        <dbReference type="ARBA" id="ARBA00006228"/>
    </source>
</evidence>